<protein>
    <submittedName>
        <fullName evidence="1">Uncharacterized protein</fullName>
    </submittedName>
</protein>
<dbReference type="AlphaFoldDB" id="A0A9P4PR10"/>
<organism evidence="1 2">
    <name type="scientific">Karstenula rhodostoma CBS 690.94</name>
    <dbReference type="NCBI Taxonomy" id="1392251"/>
    <lineage>
        <taxon>Eukaryota</taxon>
        <taxon>Fungi</taxon>
        <taxon>Dikarya</taxon>
        <taxon>Ascomycota</taxon>
        <taxon>Pezizomycotina</taxon>
        <taxon>Dothideomycetes</taxon>
        <taxon>Pleosporomycetidae</taxon>
        <taxon>Pleosporales</taxon>
        <taxon>Massarineae</taxon>
        <taxon>Didymosphaeriaceae</taxon>
        <taxon>Karstenula</taxon>
    </lineage>
</organism>
<reference evidence="1" key="1">
    <citation type="journal article" date="2020" name="Stud. Mycol.">
        <title>101 Dothideomycetes genomes: a test case for predicting lifestyles and emergence of pathogens.</title>
        <authorList>
            <person name="Haridas S."/>
            <person name="Albert R."/>
            <person name="Binder M."/>
            <person name="Bloem J."/>
            <person name="Labutti K."/>
            <person name="Salamov A."/>
            <person name="Andreopoulos B."/>
            <person name="Baker S."/>
            <person name="Barry K."/>
            <person name="Bills G."/>
            <person name="Bluhm B."/>
            <person name="Cannon C."/>
            <person name="Castanera R."/>
            <person name="Culley D."/>
            <person name="Daum C."/>
            <person name="Ezra D."/>
            <person name="Gonzalez J."/>
            <person name="Henrissat B."/>
            <person name="Kuo A."/>
            <person name="Liang C."/>
            <person name="Lipzen A."/>
            <person name="Lutzoni F."/>
            <person name="Magnuson J."/>
            <person name="Mondo S."/>
            <person name="Nolan M."/>
            <person name="Ohm R."/>
            <person name="Pangilinan J."/>
            <person name="Park H.-J."/>
            <person name="Ramirez L."/>
            <person name="Alfaro M."/>
            <person name="Sun H."/>
            <person name="Tritt A."/>
            <person name="Yoshinaga Y."/>
            <person name="Zwiers L.-H."/>
            <person name="Turgeon B."/>
            <person name="Goodwin S."/>
            <person name="Spatafora J."/>
            <person name="Crous P."/>
            <person name="Grigoriev I."/>
        </authorList>
    </citation>
    <scope>NUCLEOTIDE SEQUENCE</scope>
    <source>
        <strain evidence="1">CBS 690.94</strain>
    </source>
</reference>
<keyword evidence="2" id="KW-1185">Reference proteome</keyword>
<dbReference type="EMBL" id="MU001494">
    <property type="protein sequence ID" value="KAF2449710.1"/>
    <property type="molecule type" value="Genomic_DNA"/>
</dbReference>
<evidence type="ECO:0000313" key="2">
    <source>
        <dbReference type="Proteomes" id="UP000799764"/>
    </source>
</evidence>
<dbReference type="Proteomes" id="UP000799764">
    <property type="component" value="Unassembled WGS sequence"/>
</dbReference>
<accession>A0A9P4PR10</accession>
<sequence length="344" mass="39860">MDPLFYEKLPKIRYGLESGRCKDNIGRRGLSRKEPLQLLNPFLLKMGKVIWIRSEFPVHLVPLETRSIDFASTIGCPTAICIQPRETYWLVPQCPLREGFKEGWEKLAQELRDMILACNLAVGGVDQSNDYATAQNNYDLAFQRYAILRERYRIGPPKFIWPKNHLLLKQHRALYHSAAASQAADKVFYEVNEIRLHPRPPDRFPFSYHLRLPNASTRHWIRRLVYSFYTTPEAYASLQPLARKENGFTGLAFVSVKIHRWRPNIDYAGSTALMRMSENEANRMLEEKLPGNAKFECDGVLTFPMWGVFYDNSNSLAEVVLQDIMRRKITFNNKVDAVTETGDR</sequence>
<comment type="caution">
    <text evidence="1">The sequence shown here is derived from an EMBL/GenBank/DDBJ whole genome shotgun (WGS) entry which is preliminary data.</text>
</comment>
<name>A0A9P4PR10_9PLEO</name>
<gene>
    <name evidence="1" type="ORF">P171DRAFT_440179</name>
</gene>
<evidence type="ECO:0000313" key="1">
    <source>
        <dbReference type="EMBL" id="KAF2449710.1"/>
    </source>
</evidence>
<proteinExistence type="predicted"/>